<dbReference type="EMBL" id="DS022304">
    <property type="protein sequence ID" value="OAJ40180.1"/>
    <property type="molecule type" value="Genomic_DNA"/>
</dbReference>
<dbReference type="PANTHER" id="PTHR12452:SF0">
    <property type="entry name" value="THIOREDOXIN DOMAIN-CONTAINING PROTEIN 17"/>
    <property type="match status" value="1"/>
</dbReference>
<comment type="similarity">
    <text evidence="1">Belongs to the thioredoxin family.</text>
</comment>
<reference evidence="3 4" key="2">
    <citation type="submission" date="2016-05" db="EMBL/GenBank/DDBJ databases">
        <title>Lineage-specific infection strategies underlie the spectrum of fungal disease in amphibians.</title>
        <authorList>
            <person name="Cuomo C.A."/>
            <person name="Farrer R.A."/>
            <person name="James T."/>
            <person name="Longcore J."/>
            <person name="Birren B."/>
        </authorList>
    </citation>
    <scope>NUCLEOTIDE SEQUENCE [LARGE SCALE GENOMIC DNA]</scope>
    <source>
        <strain evidence="3 4">JEL423</strain>
    </source>
</reference>
<dbReference type="VEuPathDB" id="FungiDB:BDEG_23943"/>
<dbReference type="InterPro" id="IPR045108">
    <property type="entry name" value="TXNDC17-like"/>
</dbReference>
<name>A0A177WL47_BATDL</name>
<dbReference type="GO" id="GO:0005829">
    <property type="term" value="C:cytosol"/>
    <property type="evidence" value="ECO:0007669"/>
    <property type="project" value="TreeGrafter"/>
</dbReference>
<accession>A0A177WL47</accession>
<dbReference type="AlphaFoldDB" id="A0A177WL47"/>
<sequence>MRIIRIENEADFDSTIKATVAEASGRVFVLLFGTEAPATGQSWCSDCVIADPLIRKSIAKISDAVLIEAPAGSRGAEYRSSKYHDHPDIKLMAVPTLIEWGKQGPLKRLVEEDCARQDLLDAFCQ</sequence>
<reference evidence="3 4" key="1">
    <citation type="submission" date="2006-10" db="EMBL/GenBank/DDBJ databases">
        <title>The Genome Sequence of Batrachochytrium dendrobatidis JEL423.</title>
        <authorList>
            <consortium name="The Broad Institute Genome Sequencing Platform"/>
            <person name="Birren B."/>
            <person name="Lander E."/>
            <person name="Galagan J."/>
            <person name="Cuomo C."/>
            <person name="Devon K."/>
            <person name="Jaffe D."/>
            <person name="Butler J."/>
            <person name="Alvarez P."/>
            <person name="Gnerre S."/>
            <person name="Grabherr M."/>
            <person name="Kleber M."/>
            <person name="Mauceli E."/>
            <person name="Brockman W."/>
            <person name="Young S."/>
            <person name="LaButti K."/>
            <person name="Sykes S."/>
            <person name="DeCaprio D."/>
            <person name="Crawford M."/>
            <person name="Koehrsen M."/>
            <person name="Engels R."/>
            <person name="Montgomery P."/>
            <person name="Pearson M."/>
            <person name="Howarth C."/>
            <person name="Larson L."/>
            <person name="White J."/>
            <person name="O'Leary S."/>
            <person name="Kodira C."/>
            <person name="Zeng Q."/>
            <person name="Yandava C."/>
            <person name="Alvarado L."/>
            <person name="Longcore J."/>
            <person name="James T."/>
        </authorList>
    </citation>
    <scope>NUCLEOTIDE SEQUENCE [LARGE SCALE GENOMIC DNA]</scope>
    <source>
        <strain evidence="3 4">JEL423</strain>
    </source>
</reference>
<dbReference type="Gene3D" id="3.40.30.10">
    <property type="entry name" value="Glutaredoxin"/>
    <property type="match status" value="1"/>
</dbReference>
<evidence type="ECO:0000313" key="3">
    <source>
        <dbReference type="EMBL" id="OAJ40180.1"/>
    </source>
</evidence>
<dbReference type="SUPFAM" id="SSF52833">
    <property type="entry name" value="Thioredoxin-like"/>
    <property type="match status" value="1"/>
</dbReference>
<evidence type="ECO:0000256" key="1">
    <source>
        <dbReference type="ARBA" id="ARBA00008987"/>
    </source>
</evidence>
<proteinExistence type="inferred from homology"/>
<organism evidence="3 4">
    <name type="scientific">Batrachochytrium dendrobatidis (strain JEL423)</name>
    <dbReference type="NCBI Taxonomy" id="403673"/>
    <lineage>
        <taxon>Eukaryota</taxon>
        <taxon>Fungi</taxon>
        <taxon>Fungi incertae sedis</taxon>
        <taxon>Chytridiomycota</taxon>
        <taxon>Chytridiomycota incertae sedis</taxon>
        <taxon>Chytridiomycetes</taxon>
        <taxon>Rhizophydiales</taxon>
        <taxon>Rhizophydiales incertae sedis</taxon>
        <taxon>Batrachochytrium</taxon>
    </lineage>
</organism>
<evidence type="ECO:0000259" key="2">
    <source>
        <dbReference type="Pfam" id="PF06110"/>
    </source>
</evidence>
<dbReference type="eggNOG" id="KOG3425">
    <property type="taxonomic scope" value="Eukaryota"/>
</dbReference>
<dbReference type="Pfam" id="PF06110">
    <property type="entry name" value="TXD17-like_Trx"/>
    <property type="match status" value="1"/>
</dbReference>
<feature type="domain" description="Thioredoxin" evidence="2">
    <location>
        <begin position="10"/>
        <end position="123"/>
    </location>
</feature>
<dbReference type="STRING" id="403673.A0A177WL47"/>
<dbReference type="GO" id="GO:0047134">
    <property type="term" value="F:protein-disulfide reductase [NAD(P)H] activity"/>
    <property type="evidence" value="ECO:0007669"/>
    <property type="project" value="InterPro"/>
</dbReference>
<dbReference type="InterPro" id="IPR010357">
    <property type="entry name" value="TXNDC17_dom"/>
</dbReference>
<dbReference type="Proteomes" id="UP000077115">
    <property type="component" value="Unassembled WGS sequence"/>
</dbReference>
<protein>
    <recommendedName>
        <fullName evidence="2">Thioredoxin domain-containing protein</fullName>
    </recommendedName>
</protein>
<evidence type="ECO:0000313" key="4">
    <source>
        <dbReference type="Proteomes" id="UP000077115"/>
    </source>
</evidence>
<dbReference type="InterPro" id="IPR036249">
    <property type="entry name" value="Thioredoxin-like_sf"/>
</dbReference>
<dbReference type="PANTHER" id="PTHR12452">
    <property type="entry name" value="42-9-9 PROTEIN-RELATED"/>
    <property type="match status" value="1"/>
</dbReference>
<gene>
    <name evidence="3" type="ORF">BDEG_23943</name>
</gene>
<dbReference type="OrthoDB" id="78947at2759"/>